<evidence type="ECO:0000313" key="2">
    <source>
        <dbReference type="Proteomes" id="UP001150581"/>
    </source>
</evidence>
<dbReference type="Proteomes" id="UP001150581">
    <property type="component" value="Unassembled WGS sequence"/>
</dbReference>
<organism evidence="1 2">
    <name type="scientific">Kickxella alabastrina</name>
    <dbReference type="NCBI Taxonomy" id="61397"/>
    <lineage>
        <taxon>Eukaryota</taxon>
        <taxon>Fungi</taxon>
        <taxon>Fungi incertae sedis</taxon>
        <taxon>Zoopagomycota</taxon>
        <taxon>Kickxellomycotina</taxon>
        <taxon>Kickxellomycetes</taxon>
        <taxon>Kickxellales</taxon>
        <taxon>Kickxellaceae</taxon>
        <taxon>Kickxella</taxon>
    </lineage>
</organism>
<name>A0ACC1IHN2_9FUNG</name>
<reference evidence="1" key="1">
    <citation type="submission" date="2022-07" db="EMBL/GenBank/DDBJ databases">
        <title>Phylogenomic reconstructions and comparative analyses of Kickxellomycotina fungi.</title>
        <authorList>
            <person name="Reynolds N.K."/>
            <person name="Stajich J.E."/>
            <person name="Barry K."/>
            <person name="Grigoriev I.V."/>
            <person name="Crous P."/>
            <person name="Smith M.E."/>
        </authorList>
    </citation>
    <scope>NUCLEOTIDE SEQUENCE</scope>
    <source>
        <strain evidence="1">Benny 63K</strain>
    </source>
</reference>
<keyword evidence="2" id="KW-1185">Reference proteome</keyword>
<proteinExistence type="predicted"/>
<gene>
    <name evidence="1" type="ORF">LPJ66_005868</name>
</gene>
<protein>
    <submittedName>
        <fullName evidence="1">Uncharacterized protein</fullName>
    </submittedName>
</protein>
<accession>A0ACC1IHN2</accession>
<sequence>MSPHVYFLIDTNAFSSTHNPLAITNTVTRILVYLASKHDTLTWNYELLDTTTTRSRTTAQTRRKTGERKQLKIEALGQFKDHLRNTLAVRRSAGVRARAPLDSLHERLMCLEADVEWGDPAMMRSPRRSAMQGMDPTRANDPLSVRSHLYIISDSPWSLETLDLFIGTLHPATVPAVAAAADTTNADASLMEKLTRMRDGLVGNGIWESYARKRVGINWIRPQGRTISGMDPVEILIDSVFACCLESLGGCVMSVDELSTPGALFSSRFAPLHRVRTYPSWNRKFAVEISAVAEHFAITNTTAESELLGGTHIWRIHCPQQQQQQQGVFAGFGGEDVVLKRVQGWQRRQRQNRRWLVDGRIVQKYDLPEMVALAAEYKRTLEQQQQQQQQDDDLHWSGEKHRVLLPLLCVPLCMWPVVVRMTVGGAPAMFEITGGSGGGEHWASDGVFAQSFVVAQAGEGGFSGAAYVAMVPVGGRTVAIYEMDTCAYAEVSRMSTHGESAQGNFSNGGDSEEDLFSLAWIEDWAWKVPGGLDIESRESCAINVSFEYPQHEAGFPGLASSTLSASCATLPECSMDTGDCNDMHDAGEQTALCDSVPVSTLEAWYVGVYLKVIRQPISKFDHALDSLSVLFDSFPAEIAHDDSSGEVPSMLNILRQSVLLTSSAVEDAFDNSDQDLNEESTAFSDFYLASRLHRVSTMVGEDTDAQRMWQLSECQLQILLHLFVIDRMHTDPNNGCAEQIEQLSNSLRDLVDLMCIWVSVGDLDGISGVSPGSIAAAVALLGDGAECPSDLAAAFVSGPLVGRFATSLGDLVEELRVQCGWVPQTIDSGSDVAELGDLEGGCTGSDDILGEGGRRRKGTPRKISRSSGDRSEVIVHQRHQTTTSGNSGRKLARHLDELISGSSSGGGSSSKAHCDSNPRSKLTPSNRAVLGDSRQQNQKLAHLKMPAHLIRQLKSEVVSTAHSAAKPRQATSTTKPAAVDSSGGNIWGVGRSNALRRRVQRRFPESNSSPLLGYHAREARRVPEEEDMLSNNKRQRTGERSHAGGVGAGSSLSAVFPRSSSTAHVGFFCDRVSINSGGAYVESQHISGAIGVSEMHGVFSHEMFEVSSDDEDGGIYIYDHRAAQI</sequence>
<dbReference type="EMBL" id="JANBPG010000861">
    <property type="protein sequence ID" value="KAJ1893253.1"/>
    <property type="molecule type" value="Genomic_DNA"/>
</dbReference>
<comment type="caution">
    <text evidence="1">The sequence shown here is derived from an EMBL/GenBank/DDBJ whole genome shotgun (WGS) entry which is preliminary data.</text>
</comment>
<evidence type="ECO:0000313" key="1">
    <source>
        <dbReference type="EMBL" id="KAJ1893253.1"/>
    </source>
</evidence>